<gene>
    <name evidence="1" type="ORF">UFOPK3402_00753</name>
</gene>
<proteinExistence type="predicted"/>
<evidence type="ECO:0000313" key="1">
    <source>
        <dbReference type="EMBL" id="CAB4872108.1"/>
    </source>
</evidence>
<protein>
    <submittedName>
        <fullName evidence="1">Unannotated protein</fullName>
    </submittedName>
</protein>
<dbReference type="AlphaFoldDB" id="A0A6J7DRB7"/>
<name>A0A6J7DRB7_9ZZZZ</name>
<sequence>MLIDAELNLAALDVGDGLGDVHGHRAGLRVRHQATRAQDLAEGSDLAHEVRGRHCGVEVGPAALDLLDQVVGADEIGTCSPRFIGLLAVGEDQDPGGLAGAVREVDGAADHLVGLARVDAEADRHLNSRVELRRDGALGDADGGERRVQLVGVDLLGGLHVCLAALHCCSFAGCGRRAALALPLGDAPTWSQDGEVKRNTVG</sequence>
<organism evidence="1">
    <name type="scientific">freshwater metagenome</name>
    <dbReference type="NCBI Taxonomy" id="449393"/>
    <lineage>
        <taxon>unclassified sequences</taxon>
        <taxon>metagenomes</taxon>
        <taxon>ecological metagenomes</taxon>
    </lineage>
</organism>
<accession>A0A6J7DRB7</accession>
<dbReference type="EMBL" id="CAFBLS010000075">
    <property type="protein sequence ID" value="CAB4872108.1"/>
    <property type="molecule type" value="Genomic_DNA"/>
</dbReference>
<dbReference type="AntiFam" id="ANF00231">
    <property type="entry name" value="Shadow ORF (opposite rplA)"/>
</dbReference>
<reference evidence="1" key="1">
    <citation type="submission" date="2020-05" db="EMBL/GenBank/DDBJ databases">
        <authorList>
            <person name="Chiriac C."/>
            <person name="Salcher M."/>
            <person name="Ghai R."/>
            <person name="Kavagutti S V."/>
        </authorList>
    </citation>
    <scope>NUCLEOTIDE SEQUENCE</scope>
</reference>